<organism evidence="3 4">
    <name type="scientific">Xenopus laevis</name>
    <name type="common">African clawed frog</name>
    <dbReference type="NCBI Taxonomy" id="8355"/>
    <lineage>
        <taxon>Eukaryota</taxon>
        <taxon>Metazoa</taxon>
        <taxon>Chordata</taxon>
        <taxon>Craniata</taxon>
        <taxon>Vertebrata</taxon>
        <taxon>Euteleostomi</taxon>
        <taxon>Amphibia</taxon>
        <taxon>Batrachia</taxon>
        <taxon>Anura</taxon>
        <taxon>Pipoidea</taxon>
        <taxon>Pipidae</taxon>
        <taxon>Xenopodinae</taxon>
        <taxon>Xenopus</taxon>
        <taxon>Xenopus</taxon>
    </lineage>
</organism>
<evidence type="ECO:0000313" key="3">
    <source>
        <dbReference type="Proteomes" id="UP000186698"/>
    </source>
</evidence>
<dbReference type="RefSeq" id="XP_018090516.1">
    <property type="nucleotide sequence ID" value="XM_018235027.2"/>
</dbReference>
<accession>A0A1L8ET79</accession>
<sequence length="292" mass="34328">MDVGGVSRQSSVPCLMVEEPEEEVMKVAQEREQLVSKFLKEELSENFLRRQQGKVERLLRCSFYMEILSAQVEEEDDVHPRLPISVFQFIDSWKFQRMKKLAATQTRIQLLLLEKLLVQLRSGRASLVGMIQGHGFNSYLCKWEEVCQCISDIQQLQKDFLLLLVPRGLHLKHQLVSNISAPKIPPIRLVLRLRTPVVFDRLGSVVFRDWVLLRWQSLGQQCLIEKYELRFRLQEEEQWAVVSVSGNHLEIHHLLSDKLYEFTVRRAETYTLVYEAWHDTITLRTLPSHEQF</sequence>
<dbReference type="GeneID" id="108700955"/>
<evidence type="ECO:0000259" key="1">
    <source>
        <dbReference type="Pfam" id="PF17744"/>
    </source>
</evidence>
<dbReference type="PaxDb" id="8355-A0A1L8ET79"/>
<reference evidence="4" key="1">
    <citation type="submission" date="2025-08" db="UniProtKB">
        <authorList>
            <consortium name="RefSeq"/>
        </authorList>
    </citation>
    <scope>IDENTIFICATION</scope>
    <source>
        <strain evidence="4">J_2021</strain>
        <tissue evidence="4">Erythrocytes</tissue>
    </source>
</reference>
<dbReference type="SUPFAM" id="SSF49265">
    <property type="entry name" value="Fibronectin type III"/>
    <property type="match status" value="1"/>
</dbReference>
<dbReference type="InterPro" id="IPR048317">
    <property type="entry name" value="DUF5581_C"/>
</dbReference>
<dbReference type="Pfam" id="PF17744">
    <property type="entry name" value="DUF5581"/>
    <property type="match status" value="1"/>
</dbReference>
<dbReference type="InterPro" id="IPR039581">
    <property type="entry name" value="FNDC11"/>
</dbReference>
<dbReference type="InterPro" id="IPR013783">
    <property type="entry name" value="Ig-like_fold"/>
</dbReference>
<dbReference type="OMA" id="FLLHWNT"/>
<protein>
    <submittedName>
        <fullName evidence="4">Fibronectin type III domain-containing protein 11</fullName>
    </submittedName>
</protein>
<dbReference type="InterPro" id="IPR049231">
    <property type="entry name" value="DUF5581_N"/>
</dbReference>
<dbReference type="InterPro" id="IPR003961">
    <property type="entry name" value="FN3_dom"/>
</dbReference>
<dbReference type="KEGG" id="xla:108700955"/>
<gene>
    <name evidence="4" type="primary">LOC108700955</name>
</gene>
<name>A0A1L8ET79_XENLA</name>
<dbReference type="Gene3D" id="2.60.40.10">
    <property type="entry name" value="Immunoglobulins"/>
    <property type="match status" value="1"/>
</dbReference>
<dbReference type="Proteomes" id="UP000186698">
    <property type="component" value="Chromosome 9_10L"/>
</dbReference>
<dbReference type="OrthoDB" id="8699528at2759"/>
<dbReference type="Bgee" id="108700955">
    <property type="expression patterns" value="Expressed in testis"/>
</dbReference>
<proteinExistence type="predicted"/>
<feature type="domain" description="DUF5581" evidence="2">
    <location>
        <begin position="21"/>
        <end position="189"/>
    </location>
</feature>
<dbReference type="CDD" id="cd00063">
    <property type="entry name" value="FN3"/>
    <property type="match status" value="1"/>
</dbReference>
<dbReference type="CTD" id="108700955"/>
<feature type="domain" description="DUF5581" evidence="1">
    <location>
        <begin position="195"/>
        <end position="288"/>
    </location>
</feature>
<dbReference type="InterPro" id="IPR036116">
    <property type="entry name" value="FN3_sf"/>
</dbReference>
<evidence type="ECO:0000259" key="2">
    <source>
        <dbReference type="Pfam" id="PF20996"/>
    </source>
</evidence>
<dbReference type="Pfam" id="PF20996">
    <property type="entry name" value="DUF5581_N"/>
    <property type="match status" value="1"/>
</dbReference>
<evidence type="ECO:0000313" key="4">
    <source>
        <dbReference type="RefSeq" id="XP_018090516.1"/>
    </source>
</evidence>
<dbReference type="AlphaFoldDB" id="A0A1L8ET79"/>
<dbReference type="PANTHER" id="PTHR14537">
    <property type="entry name" value="FIBRONECTIN TYPE III DOMAIN-CONTAINING PROTEIN 11"/>
    <property type="match status" value="1"/>
</dbReference>
<keyword evidence="3" id="KW-1185">Reference proteome</keyword>